<keyword evidence="10" id="KW-1185">Reference proteome</keyword>
<dbReference type="SUPFAM" id="SSF54447">
    <property type="entry name" value="ssDNA-binding transcriptional regulator domain"/>
    <property type="match status" value="1"/>
</dbReference>
<sequence>MPKSRQYLSDTDDSSEEEVKSKMKSQKRERDTEDKPSKDEKKSAKKPKVDEEDTIWDLGNNRQVNVRNFKNKYYVDIREMYYDKDGDLKPGKKGICLTMQQWRKFMDVVEDVDKMAKSKC</sequence>
<accession>A0AAW2F571</accession>
<comment type="similarity">
    <text evidence="2">Belongs to the transcriptional coactivator PC4 family.</text>
</comment>
<organism evidence="9 10">
    <name type="scientific">Cardiocondyla obscurior</name>
    <dbReference type="NCBI Taxonomy" id="286306"/>
    <lineage>
        <taxon>Eukaryota</taxon>
        <taxon>Metazoa</taxon>
        <taxon>Ecdysozoa</taxon>
        <taxon>Arthropoda</taxon>
        <taxon>Hexapoda</taxon>
        <taxon>Insecta</taxon>
        <taxon>Pterygota</taxon>
        <taxon>Neoptera</taxon>
        <taxon>Endopterygota</taxon>
        <taxon>Hymenoptera</taxon>
        <taxon>Apocrita</taxon>
        <taxon>Aculeata</taxon>
        <taxon>Formicoidea</taxon>
        <taxon>Formicidae</taxon>
        <taxon>Myrmicinae</taxon>
        <taxon>Cardiocondyla</taxon>
    </lineage>
</organism>
<evidence type="ECO:0000313" key="10">
    <source>
        <dbReference type="Proteomes" id="UP001430953"/>
    </source>
</evidence>
<name>A0AAW2F571_9HYME</name>
<dbReference type="GO" id="GO:0003677">
    <property type="term" value="F:DNA binding"/>
    <property type="evidence" value="ECO:0007669"/>
    <property type="project" value="UniProtKB-KW"/>
</dbReference>
<dbReference type="EMBL" id="JADYXP020000014">
    <property type="protein sequence ID" value="KAL0110597.1"/>
    <property type="molecule type" value="Genomic_DNA"/>
</dbReference>
<comment type="subcellular location">
    <subcellularLocation>
        <location evidence="1">Nucleus</location>
    </subcellularLocation>
</comment>
<dbReference type="Gene3D" id="2.30.31.10">
    <property type="entry name" value="Transcriptional Coactivator Pc4, Chain A"/>
    <property type="match status" value="1"/>
</dbReference>
<dbReference type="PANTHER" id="PTHR13215">
    <property type="entry name" value="RNA POLYMERASE II TRANSCRIPTIONAL COACTIVATOR"/>
    <property type="match status" value="1"/>
</dbReference>
<dbReference type="GO" id="GO:0060261">
    <property type="term" value="P:positive regulation of transcription initiation by RNA polymerase II"/>
    <property type="evidence" value="ECO:0007669"/>
    <property type="project" value="InterPro"/>
</dbReference>
<evidence type="ECO:0000256" key="2">
    <source>
        <dbReference type="ARBA" id="ARBA00009001"/>
    </source>
</evidence>
<gene>
    <name evidence="9" type="ORF">PUN28_013882</name>
</gene>
<dbReference type="Proteomes" id="UP001430953">
    <property type="component" value="Unassembled WGS sequence"/>
</dbReference>
<evidence type="ECO:0000256" key="1">
    <source>
        <dbReference type="ARBA" id="ARBA00004123"/>
    </source>
</evidence>
<feature type="region of interest" description="Disordered" evidence="7">
    <location>
        <begin position="1"/>
        <end position="55"/>
    </location>
</feature>
<dbReference type="InterPro" id="IPR045125">
    <property type="entry name" value="Sub1/Tcp4-like"/>
</dbReference>
<evidence type="ECO:0000256" key="6">
    <source>
        <dbReference type="ARBA" id="ARBA00023242"/>
    </source>
</evidence>
<keyword evidence="4" id="KW-0238">DNA-binding</keyword>
<feature type="domain" description="Transcriptional coactivator p15 (PC4) C-terminal" evidence="8">
    <location>
        <begin position="56"/>
        <end position="107"/>
    </location>
</feature>
<evidence type="ECO:0000256" key="4">
    <source>
        <dbReference type="ARBA" id="ARBA00023125"/>
    </source>
</evidence>
<comment type="caution">
    <text evidence="9">The sequence shown here is derived from an EMBL/GenBank/DDBJ whole genome shotgun (WGS) entry which is preliminary data.</text>
</comment>
<keyword evidence="6" id="KW-0539">Nucleus</keyword>
<evidence type="ECO:0000313" key="9">
    <source>
        <dbReference type="EMBL" id="KAL0110597.1"/>
    </source>
</evidence>
<reference evidence="9 10" key="1">
    <citation type="submission" date="2023-03" db="EMBL/GenBank/DDBJ databases">
        <title>High recombination rates correlate with genetic variation in Cardiocondyla obscurior ants.</title>
        <authorList>
            <person name="Errbii M."/>
        </authorList>
    </citation>
    <scope>NUCLEOTIDE SEQUENCE [LARGE SCALE GENOMIC DNA]</scope>
    <source>
        <strain evidence="9">Alpha-2009</strain>
        <tissue evidence="9">Whole body</tissue>
    </source>
</reference>
<protein>
    <recommendedName>
        <fullName evidence="8">Transcriptional coactivator p15 (PC4) C-terminal domain-containing protein</fullName>
    </recommendedName>
</protein>
<evidence type="ECO:0000259" key="8">
    <source>
        <dbReference type="Pfam" id="PF02229"/>
    </source>
</evidence>
<dbReference type="GO" id="GO:0005634">
    <property type="term" value="C:nucleus"/>
    <property type="evidence" value="ECO:0007669"/>
    <property type="project" value="UniProtKB-SubCell"/>
</dbReference>
<dbReference type="InterPro" id="IPR003173">
    <property type="entry name" value="PC4_C"/>
</dbReference>
<evidence type="ECO:0000256" key="5">
    <source>
        <dbReference type="ARBA" id="ARBA00023163"/>
    </source>
</evidence>
<dbReference type="AlphaFoldDB" id="A0AAW2F571"/>
<evidence type="ECO:0000256" key="3">
    <source>
        <dbReference type="ARBA" id="ARBA00023015"/>
    </source>
</evidence>
<dbReference type="Pfam" id="PF02229">
    <property type="entry name" value="PC4"/>
    <property type="match status" value="1"/>
</dbReference>
<proteinExistence type="inferred from homology"/>
<feature type="compositionally biased region" description="Basic and acidic residues" evidence="7">
    <location>
        <begin position="17"/>
        <end position="42"/>
    </location>
</feature>
<keyword evidence="5" id="KW-0804">Transcription</keyword>
<evidence type="ECO:0000256" key="7">
    <source>
        <dbReference type="SAM" id="MobiDB-lite"/>
    </source>
</evidence>
<dbReference type="GO" id="GO:0003713">
    <property type="term" value="F:transcription coactivator activity"/>
    <property type="evidence" value="ECO:0007669"/>
    <property type="project" value="InterPro"/>
</dbReference>
<dbReference type="InterPro" id="IPR009044">
    <property type="entry name" value="ssDNA-bd_transcriptional_reg"/>
</dbReference>
<keyword evidence="3" id="KW-0805">Transcription regulation</keyword>